<organism evidence="1">
    <name type="scientific">Anguilla anguilla</name>
    <name type="common">European freshwater eel</name>
    <name type="synonym">Muraena anguilla</name>
    <dbReference type="NCBI Taxonomy" id="7936"/>
    <lineage>
        <taxon>Eukaryota</taxon>
        <taxon>Metazoa</taxon>
        <taxon>Chordata</taxon>
        <taxon>Craniata</taxon>
        <taxon>Vertebrata</taxon>
        <taxon>Euteleostomi</taxon>
        <taxon>Actinopterygii</taxon>
        <taxon>Neopterygii</taxon>
        <taxon>Teleostei</taxon>
        <taxon>Anguilliformes</taxon>
        <taxon>Anguillidae</taxon>
        <taxon>Anguilla</taxon>
    </lineage>
</organism>
<proteinExistence type="predicted"/>
<sequence>MVEQTCLGGGWGVELLHTDYNCEVWTCLTTKALTEISSFLGICLL</sequence>
<name>A0A0E9WXM4_ANGAN</name>
<evidence type="ECO:0000313" key="1">
    <source>
        <dbReference type="EMBL" id="JAH95139.1"/>
    </source>
</evidence>
<protein>
    <submittedName>
        <fullName evidence="1">Uncharacterized protein</fullName>
    </submittedName>
</protein>
<dbReference type="AlphaFoldDB" id="A0A0E9WXM4"/>
<reference evidence="1" key="2">
    <citation type="journal article" date="2015" name="Fish Shellfish Immunol.">
        <title>Early steps in the European eel (Anguilla anguilla)-Vibrio vulnificus interaction in the gills: Role of the RtxA13 toxin.</title>
        <authorList>
            <person name="Callol A."/>
            <person name="Pajuelo D."/>
            <person name="Ebbesson L."/>
            <person name="Teles M."/>
            <person name="MacKenzie S."/>
            <person name="Amaro C."/>
        </authorList>
    </citation>
    <scope>NUCLEOTIDE SEQUENCE</scope>
</reference>
<reference evidence="1" key="1">
    <citation type="submission" date="2014-11" db="EMBL/GenBank/DDBJ databases">
        <authorList>
            <person name="Amaro Gonzalez C."/>
        </authorList>
    </citation>
    <scope>NUCLEOTIDE SEQUENCE</scope>
</reference>
<dbReference type="EMBL" id="GBXM01013438">
    <property type="protein sequence ID" value="JAH95139.1"/>
    <property type="molecule type" value="Transcribed_RNA"/>
</dbReference>
<accession>A0A0E9WXM4</accession>